<protein>
    <submittedName>
        <fullName evidence="2">Uncharacterized protein LOC106169895 isoform X1</fullName>
    </submittedName>
</protein>
<dbReference type="SUPFAM" id="SSF52540">
    <property type="entry name" value="P-loop containing nucleoside triphosphate hydrolases"/>
    <property type="match status" value="1"/>
</dbReference>
<dbReference type="Gene3D" id="3.40.50.300">
    <property type="entry name" value="P-loop containing nucleotide triphosphate hydrolases"/>
    <property type="match status" value="1"/>
</dbReference>
<sequence length="479" mass="55132">MTVLLRRKLRNLGRRLLDPHLAEPACIIRGVTLYTRISGLITDQCESKVLASKMSFQVGVIRLSIWVINFLGDLCFKIFGIKLCQINQDDILDDGEFLGLLDGKETKWIEPFTLLVRCYRTDKTLSTFGRRLIGAGLKGKLQVKTKIQEHLLRDDSITKVPLRKPVFVLGVMRSGTTFLHGLLAQDPAFRPPLLYELLNPVPPETGAGTKDDPRIAAAERVPGLFQVIDPDFPSKHEIGATLPHECYHLFGSVGLIDKVAQLFCFNITMYEKWWKKSLKREYMVEFYQDYKKALQMMTSKDEDVGHRRLLMKDHLHSLFSESLLEVFPDASFINPVRNPVDIVSSWCSVVDSLLPMYFNPGVITKFEIGRRVLEDIAYYTSTFLKYRKSCDQSGRQIRVIDVHQVDLVRDPITKVKEIYSYLGMELNSDVANKMAKYIAERKKSRKLQRHQHCCTDYGLTEKEILDKFQDYISYYKISV</sequence>
<dbReference type="Pfam" id="PF13469">
    <property type="entry name" value="Sulfotransfer_3"/>
    <property type="match status" value="1"/>
</dbReference>
<dbReference type="AlphaFoldDB" id="A0A1S3J401"/>
<dbReference type="Proteomes" id="UP000085678">
    <property type="component" value="Unplaced"/>
</dbReference>
<dbReference type="InterPro" id="IPR027417">
    <property type="entry name" value="P-loop_NTPase"/>
</dbReference>
<keyword evidence="1" id="KW-1185">Reference proteome</keyword>
<accession>A0A1S3J401</accession>
<evidence type="ECO:0000313" key="1">
    <source>
        <dbReference type="Proteomes" id="UP000085678"/>
    </source>
</evidence>
<dbReference type="KEGG" id="lak:106169895"/>
<dbReference type="OrthoDB" id="429813at2759"/>
<dbReference type="GeneID" id="106169895"/>
<dbReference type="PANTHER" id="PTHR36451">
    <property type="entry name" value="PAPS-DEPENDENT SULFOTRANSFERASE STF3"/>
    <property type="match status" value="1"/>
</dbReference>
<evidence type="ECO:0000313" key="2">
    <source>
        <dbReference type="RefSeq" id="XP_013404991.1"/>
    </source>
</evidence>
<dbReference type="InterPro" id="IPR052736">
    <property type="entry name" value="Stf3_sulfotransferase"/>
</dbReference>
<gene>
    <name evidence="2" type="primary">LOC106169895</name>
</gene>
<dbReference type="PANTHER" id="PTHR36451:SF1">
    <property type="entry name" value="OMEGA-HYDROXY-BETA-DIHYDROMENAQUINONE-9 SULFOTRANSFERASE STF3"/>
    <property type="match status" value="1"/>
</dbReference>
<reference evidence="2" key="1">
    <citation type="submission" date="2025-08" db="UniProtKB">
        <authorList>
            <consortium name="RefSeq"/>
        </authorList>
    </citation>
    <scope>IDENTIFICATION</scope>
    <source>
        <tissue evidence="2">Gonads</tissue>
    </source>
</reference>
<dbReference type="InParanoid" id="A0A1S3J401"/>
<dbReference type="RefSeq" id="XP_013404991.1">
    <property type="nucleotide sequence ID" value="XM_013549537.2"/>
</dbReference>
<organism evidence="1 2">
    <name type="scientific">Lingula anatina</name>
    <name type="common">Brachiopod</name>
    <name type="synonym">Lingula unguis</name>
    <dbReference type="NCBI Taxonomy" id="7574"/>
    <lineage>
        <taxon>Eukaryota</taxon>
        <taxon>Metazoa</taxon>
        <taxon>Spiralia</taxon>
        <taxon>Lophotrochozoa</taxon>
        <taxon>Brachiopoda</taxon>
        <taxon>Linguliformea</taxon>
        <taxon>Lingulata</taxon>
        <taxon>Lingulida</taxon>
        <taxon>Linguloidea</taxon>
        <taxon>Lingulidae</taxon>
        <taxon>Lingula</taxon>
    </lineage>
</organism>
<proteinExistence type="predicted"/>
<name>A0A1S3J401_LINAN</name>